<dbReference type="InterPro" id="IPR050845">
    <property type="entry name" value="Cu-binding_ET"/>
</dbReference>
<dbReference type="PANTHER" id="PTHR38439:SF3">
    <property type="entry name" value="COPPER-RESISTANT CUPROPROTEIN COPI"/>
    <property type="match status" value="1"/>
</dbReference>
<dbReference type="KEGG" id="aser:Asera_00630"/>
<dbReference type="Pfam" id="PF13473">
    <property type="entry name" value="Cupredoxin_1"/>
    <property type="match status" value="1"/>
</dbReference>
<dbReference type="Proteomes" id="UP000680750">
    <property type="component" value="Chromosome"/>
</dbReference>
<evidence type="ECO:0000256" key="2">
    <source>
        <dbReference type="ARBA" id="ARBA00023008"/>
    </source>
</evidence>
<dbReference type="Gene3D" id="2.60.40.420">
    <property type="entry name" value="Cupredoxins - blue copper proteins"/>
    <property type="match status" value="1"/>
</dbReference>
<evidence type="ECO:0000256" key="3">
    <source>
        <dbReference type="SAM" id="MobiDB-lite"/>
    </source>
</evidence>
<keyword evidence="6" id="KW-1185">Reference proteome</keyword>
<dbReference type="RefSeq" id="WP_030444985.1">
    <property type="nucleotide sequence ID" value="NZ_AP023354.1"/>
</dbReference>
<protein>
    <recommendedName>
        <fullName evidence="4">EfeO-type cupredoxin-like domain-containing protein</fullName>
    </recommendedName>
</protein>
<accession>A0A810KTK1</accession>
<organism evidence="5 6">
    <name type="scientific">Actinocatenispora sera</name>
    <dbReference type="NCBI Taxonomy" id="390989"/>
    <lineage>
        <taxon>Bacteria</taxon>
        <taxon>Bacillati</taxon>
        <taxon>Actinomycetota</taxon>
        <taxon>Actinomycetes</taxon>
        <taxon>Micromonosporales</taxon>
        <taxon>Micromonosporaceae</taxon>
        <taxon>Actinocatenispora</taxon>
    </lineage>
</organism>
<keyword evidence="2" id="KW-0186">Copper</keyword>
<dbReference type="OrthoDB" id="5189991at2"/>
<dbReference type="InterPro" id="IPR008972">
    <property type="entry name" value="Cupredoxin"/>
</dbReference>
<feature type="region of interest" description="Disordered" evidence="3">
    <location>
        <begin position="45"/>
        <end position="83"/>
    </location>
</feature>
<dbReference type="AlphaFoldDB" id="A0A810KTK1"/>
<evidence type="ECO:0000259" key="4">
    <source>
        <dbReference type="Pfam" id="PF13473"/>
    </source>
</evidence>
<evidence type="ECO:0000313" key="6">
    <source>
        <dbReference type="Proteomes" id="UP000680750"/>
    </source>
</evidence>
<dbReference type="SUPFAM" id="SSF49503">
    <property type="entry name" value="Cupredoxins"/>
    <property type="match status" value="1"/>
</dbReference>
<reference evidence="5" key="1">
    <citation type="submission" date="2020-08" db="EMBL/GenBank/DDBJ databases">
        <title>Whole genome shotgun sequence of Actinocatenispora sera NBRC 101916.</title>
        <authorList>
            <person name="Komaki H."/>
            <person name="Tamura T."/>
        </authorList>
    </citation>
    <scope>NUCLEOTIDE SEQUENCE</scope>
    <source>
        <strain evidence="5">NBRC 101916</strain>
    </source>
</reference>
<dbReference type="PANTHER" id="PTHR38439">
    <property type="entry name" value="AURACYANIN-B"/>
    <property type="match status" value="1"/>
</dbReference>
<proteinExistence type="predicted"/>
<dbReference type="EMBL" id="AP023354">
    <property type="protein sequence ID" value="BCJ25955.1"/>
    <property type="molecule type" value="Genomic_DNA"/>
</dbReference>
<dbReference type="GO" id="GO:0046872">
    <property type="term" value="F:metal ion binding"/>
    <property type="evidence" value="ECO:0007669"/>
    <property type="project" value="UniProtKB-KW"/>
</dbReference>
<evidence type="ECO:0000313" key="5">
    <source>
        <dbReference type="EMBL" id="BCJ25955.1"/>
    </source>
</evidence>
<dbReference type="InterPro" id="IPR028096">
    <property type="entry name" value="EfeO_Cupredoxin"/>
</dbReference>
<feature type="compositionally biased region" description="Polar residues" evidence="3">
    <location>
        <begin position="59"/>
        <end position="73"/>
    </location>
</feature>
<evidence type="ECO:0000256" key="1">
    <source>
        <dbReference type="ARBA" id="ARBA00022723"/>
    </source>
</evidence>
<keyword evidence="1" id="KW-0479">Metal-binding</keyword>
<sequence>MARNAYRPIGARLTTPAPGLRRAAAVAVAGLALLGGVAGCNARTPGSTAPQGSAGHHGASTSADPTPSATHSSARADGGGAGGQAQLVQLNATQQMRFQPSKVEVHPGRVTVRLHNTGSMPHQWQVKGIDGAEIAIVAGGETQSVTFSVPRTGSFRMECSWHAQHGMYGTFLVRGGHS</sequence>
<name>A0A810KTK1_9ACTN</name>
<feature type="domain" description="EfeO-type cupredoxin-like" evidence="4">
    <location>
        <begin position="94"/>
        <end position="166"/>
    </location>
</feature>
<gene>
    <name evidence="5" type="ORF">Asera_00630</name>
</gene>